<dbReference type="InterPro" id="IPR008988">
    <property type="entry name" value="Transcriptional_repressor_C"/>
</dbReference>
<dbReference type="InterPro" id="IPR038157">
    <property type="entry name" value="FeoA_core_dom"/>
</dbReference>
<dbReference type="eggNOG" id="COG1918">
    <property type="taxonomic scope" value="Bacteria"/>
</dbReference>
<accession>B0CBY8</accession>
<dbReference type="AlphaFoldDB" id="B0CBY8"/>
<dbReference type="HOGENOM" id="CLU_092814_0_0_3"/>
<gene>
    <name evidence="3" type="primary">feoA</name>
    <name evidence="3" type="ordered locus">AM1_0474</name>
</gene>
<dbReference type="PANTHER" id="PTHR42954:SF2">
    <property type="entry name" value="FE(2+) TRANSPORT PROTEIN A"/>
    <property type="match status" value="1"/>
</dbReference>
<feature type="domain" description="Ferrous iron transporter FeoA-like" evidence="2">
    <location>
        <begin position="104"/>
        <end position="181"/>
    </location>
</feature>
<evidence type="ECO:0000259" key="2">
    <source>
        <dbReference type="SMART" id="SM00899"/>
    </source>
</evidence>
<reference evidence="3 4" key="1">
    <citation type="journal article" date="2008" name="Proc. Natl. Acad. Sci. U.S.A.">
        <title>Niche adaptation and genome expansion in the chlorophyll d-producing cyanobacterium Acaryochloris marina.</title>
        <authorList>
            <person name="Swingley W.D."/>
            <person name="Chen M."/>
            <person name="Cheung P.C."/>
            <person name="Conrad A.L."/>
            <person name="Dejesa L.C."/>
            <person name="Hao J."/>
            <person name="Honchak B.M."/>
            <person name="Karbach L.E."/>
            <person name="Kurdoglu A."/>
            <person name="Lahiri S."/>
            <person name="Mastrian S.D."/>
            <person name="Miyashita H."/>
            <person name="Page L."/>
            <person name="Ramakrishna P."/>
            <person name="Satoh S."/>
            <person name="Sattley W.M."/>
            <person name="Shimada Y."/>
            <person name="Taylor H.L."/>
            <person name="Tomo T."/>
            <person name="Tsuchiya T."/>
            <person name="Wang Z.T."/>
            <person name="Raymond J."/>
            <person name="Mimuro M."/>
            <person name="Blankenship R.E."/>
            <person name="Touchman J.W."/>
        </authorList>
    </citation>
    <scope>NUCLEOTIDE SEQUENCE [LARGE SCALE GENOMIC DNA]</scope>
    <source>
        <strain evidence="4">MBIC 11017</strain>
    </source>
</reference>
<dbReference type="OrthoDB" id="9811076at2"/>
<dbReference type="InterPro" id="IPR007167">
    <property type="entry name" value="Fe-transptr_FeoA-like"/>
</dbReference>
<dbReference type="KEGG" id="amr:AM1_0474"/>
<organism evidence="3 4">
    <name type="scientific">Acaryochloris marina (strain MBIC 11017)</name>
    <dbReference type="NCBI Taxonomy" id="329726"/>
    <lineage>
        <taxon>Bacteria</taxon>
        <taxon>Bacillati</taxon>
        <taxon>Cyanobacteriota</taxon>
        <taxon>Cyanophyceae</taxon>
        <taxon>Acaryochloridales</taxon>
        <taxon>Acaryochloridaceae</taxon>
        <taxon>Acaryochloris</taxon>
    </lineage>
</organism>
<dbReference type="Gene3D" id="2.30.30.90">
    <property type="match status" value="2"/>
</dbReference>
<feature type="domain" description="Ferrous iron transporter FeoA-like" evidence="2">
    <location>
        <begin position="13"/>
        <end position="82"/>
    </location>
</feature>
<dbReference type="SMART" id="SM00899">
    <property type="entry name" value="FeoA"/>
    <property type="match status" value="2"/>
</dbReference>
<dbReference type="Pfam" id="PF04023">
    <property type="entry name" value="FeoA"/>
    <property type="match status" value="2"/>
</dbReference>
<dbReference type="STRING" id="329726.AM1_0474"/>
<evidence type="ECO:0000313" key="3">
    <source>
        <dbReference type="EMBL" id="ABW25530.1"/>
    </source>
</evidence>
<dbReference type="PANTHER" id="PTHR42954">
    <property type="entry name" value="FE(2+) TRANSPORT PROTEIN A"/>
    <property type="match status" value="1"/>
</dbReference>
<protein>
    <submittedName>
        <fullName evidence="3">Ferrous iron transport protein A, putative</fullName>
    </submittedName>
</protein>
<keyword evidence="1" id="KW-0408">Iron</keyword>
<sequence length="184" mass="19947">MTINLYGPTDSCQSLANMQPPQQLWIVGYRNSAKTNQLIGMGLAPGTAIEVLQMVAGNLVVRIGETRIGLNQNIAEQILVSDQPLTAPENVMGDPANMEQTAPLTLKDFQLHQTGKVKGFAATDTPDLRAYKKKLLAMGLTPGTEFTVTHIAPLGDPVEIKVRGFRLSLRQAEAALLIVQEVQE</sequence>
<dbReference type="RefSeq" id="WP_012161136.1">
    <property type="nucleotide sequence ID" value="NC_009925.1"/>
</dbReference>
<evidence type="ECO:0000256" key="1">
    <source>
        <dbReference type="ARBA" id="ARBA00023004"/>
    </source>
</evidence>
<dbReference type="GO" id="GO:0046914">
    <property type="term" value="F:transition metal ion binding"/>
    <property type="evidence" value="ECO:0007669"/>
    <property type="project" value="InterPro"/>
</dbReference>
<dbReference type="SUPFAM" id="SSF50037">
    <property type="entry name" value="C-terminal domain of transcriptional repressors"/>
    <property type="match status" value="2"/>
</dbReference>
<keyword evidence="4" id="KW-1185">Reference proteome</keyword>
<evidence type="ECO:0000313" key="4">
    <source>
        <dbReference type="Proteomes" id="UP000000268"/>
    </source>
</evidence>
<proteinExistence type="predicted"/>
<dbReference type="EMBL" id="CP000828">
    <property type="protein sequence ID" value="ABW25530.1"/>
    <property type="molecule type" value="Genomic_DNA"/>
</dbReference>
<name>B0CBY8_ACAM1</name>
<dbReference type="InterPro" id="IPR052713">
    <property type="entry name" value="FeoA"/>
</dbReference>
<dbReference type="Proteomes" id="UP000000268">
    <property type="component" value="Chromosome"/>
</dbReference>